<feature type="compositionally biased region" description="Polar residues" evidence="1">
    <location>
        <begin position="93"/>
        <end position="105"/>
    </location>
</feature>
<evidence type="ECO:0000313" key="3">
    <source>
        <dbReference type="EMBL" id="CAF9928249.1"/>
    </source>
</evidence>
<dbReference type="EMBL" id="CAJPDQ010000029">
    <property type="protein sequence ID" value="CAF9928249.1"/>
    <property type="molecule type" value="Genomic_DNA"/>
</dbReference>
<comment type="caution">
    <text evidence="3">The sequence shown here is derived from an EMBL/GenBank/DDBJ whole genome shotgun (WGS) entry which is preliminary data.</text>
</comment>
<dbReference type="AlphaFoldDB" id="A0A8H3FPG4"/>
<accession>A0A8H3FPG4</accession>
<feature type="region of interest" description="Disordered" evidence="1">
    <location>
        <begin position="54"/>
        <end position="155"/>
    </location>
</feature>
<evidence type="ECO:0000313" key="4">
    <source>
        <dbReference type="Proteomes" id="UP000664169"/>
    </source>
</evidence>
<organism evidence="3 4">
    <name type="scientific">Gomphillus americanus</name>
    <dbReference type="NCBI Taxonomy" id="1940652"/>
    <lineage>
        <taxon>Eukaryota</taxon>
        <taxon>Fungi</taxon>
        <taxon>Dikarya</taxon>
        <taxon>Ascomycota</taxon>
        <taxon>Pezizomycotina</taxon>
        <taxon>Lecanoromycetes</taxon>
        <taxon>OSLEUM clade</taxon>
        <taxon>Ostropomycetidae</taxon>
        <taxon>Ostropales</taxon>
        <taxon>Graphidaceae</taxon>
        <taxon>Gomphilloideae</taxon>
        <taxon>Gomphillus</taxon>
    </lineage>
</organism>
<feature type="domain" description="Myb-like DNA-binding" evidence="2">
    <location>
        <begin position="7"/>
        <end position="54"/>
    </location>
</feature>
<evidence type="ECO:0000259" key="2">
    <source>
        <dbReference type="Pfam" id="PF22980"/>
    </source>
</evidence>
<evidence type="ECO:0000256" key="1">
    <source>
        <dbReference type="SAM" id="MobiDB-lite"/>
    </source>
</evidence>
<reference evidence="3" key="1">
    <citation type="submission" date="2021-03" db="EMBL/GenBank/DDBJ databases">
        <authorList>
            <person name="Tagirdzhanova G."/>
        </authorList>
    </citation>
    <scope>NUCLEOTIDE SEQUENCE</scope>
</reference>
<protein>
    <recommendedName>
        <fullName evidence="2">Myb-like DNA-binding domain-containing protein</fullName>
    </recommendedName>
</protein>
<dbReference type="InterPro" id="IPR054505">
    <property type="entry name" value="Myb_DNA-bind_8"/>
</dbReference>
<feature type="compositionally biased region" description="Acidic residues" evidence="1">
    <location>
        <begin position="106"/>
        <end position="116"/>
    </location>
</feature>
<dbReference type="Pfam" id="PF22980">
    <property type="entry name" value="Myb_DNA-bind_8"/>
    <property type="match status" value="1"/>
</dbReference>
<proteinExistence type="predicted"/>
<name>A0A8H3FPG4_9LECA</name>
<sequence length="155" mass="17534">MPRFNTEEQFKFLISCIRYSNNGRIDFVEVAKECNVVSKGAAAKRYERMMKAHSIGVDMNTADGSGSETSTPRKKRKRAQADSEEKIEEPDDNSNIKTEGQNLDTNPDDSPEESTYDEAKDFGTNMKIDYFDGFNDEEEAPAPEPNKLFIKQESS</sequence>
<gene>
    <name evidence="3" type="ORF">GOMPHAMPRED_004633</name>
</gene>
<dbReference type="Proteomes" id="UP000664169">
    <property type="component" value="Unassembled WGS sequence"/>
</dbReference>
<dbReference type="OrthoDB" id="5353914at2759"/>
<keyword evidence="4" id="KW-1185">Reference proteome</keyword>